<feature type="signal peptide" evidence="2">
    <location>
        <begin position="1"/>
        <end position="19"/>
    </location>
</feature>
<gene>
    <name evidence="3" type="ORF">EFA69_07230</name>
</gene>
<dbReference type="RefSeq" id="WP_123132433.1">
    <property type="nucleotide sequence ID" value="NZ_RJJE01000007.1"/>
</dbReference>
<dbReference type="Proteomes" id="UP000271010">
    <property type="component" value="Unassembled WGS sequence"/>
</dbReference>
<evidence type="ECO:0000313" key="3">
    <source>
        <dbReference type="EMBL" id="RNI30889.1"/>
    </source>
</evidence>
<sequence length="128" mass="14244">MKKFIFLLALAFTTFTSQAQTAQANPEARAQAMTTTMTQHLKLNPAQAAKVKEINLASVQQLEKAKKDHKNDPRQLKATMDLISATRLESLKGVLSVTQFQQYQQQRERKLGIPSQAGTGGVPQEYNN</sequence>
<proteinExistence type="predicted"/>
<keyword evidence="4" id="KW-1185">Reference proteome</keyword>
<feature type="region of interest" description="Disordered" evidence="1">
    <location>
        <begin position="106"/>
        <end position="128"/>
    </location>
</feature>
<organism evidence="3 4">
    <name type="scientific">Rufibacter immobilis</name>
    <dbReference type="NCBI Taxonomy" id="1348778"/>
    <lineage>
        <taxon>Bacteria</taxon>
        <taxon>Pseudomonadati</taxon>
        <taxon>Bacteroidota</taxon>
        <taxon>Cytophagia</taxon>
        <taxon>Cytophagales</taxon>
        <taxon>Hymenobacteraceae</taxon>
        <taxon>Rufibacter</taxon>
    </lineage>
</organism>
<evidence type="ECO:0000256" key="1">
    <source>
        <dbReference type="SAM" id="MobiDB-lite"/>
    </source>
</evidence>
<accession>A0A3M9MZB0</accession>
<comment type="caution">
    <text evidence="3">The sequence shown here is derived from an EMBL/GenBank/DDBJ whole genome shotgun (WGS) entry which is preliminary data.</text>
</comment>
<evidence type="ECO:0000313" key="4">
    <source>
        <dbReference type="Proteomes" id="UP000271010"/>
    </source>
</evidence>
<reference evidence="3 4" key="1">
    <citation type="submission" date="2018-11" db="EMBL/GenBank/DDBJ databases">
        <title>Rufibacter latericius sp. nov., isolated from water in Baiyang Lake.</title>
        <authorList>
            <person name="Yang Y."/>
        </authorList>
    </citation>
    <scope>NUCLEOTIDE SEQUENCE [LARGE SCALE GENOMIC DNA]</scope>
    <source>
        <strain evidence="3 4">MCC P1</strain>
    </source>
</reference>
<dbReference type="AlphaFoldDB" id="A0A3M9MZB0"/>
<evidence type="ECO:0008006" key="5">
    <source>
        <dbReference type="Google" id="ProtNLM"/>
    </source>
</evidence>
<dbReference type="OrthoDB" id="883917at2"/>
<evidence type="ECO:0000256" key="2">
    <source>
        <dbReference type="SAM" id="SignalP"/>
    </source>
</evidence>
<dbReference type="EMBL" id="RJJE01000007">
    <property type="protein sequence ID" value="RNI30889.1"/>
    <property type="molecule type" value="Genomic_DNA"/>
</dbReference>
<protein>
    <recommendedName>
        <fullName evidence="5">DUF4890 domain-containing protein</fullName>
    </recommendedName>
</protein>
<keyword evidence="2" id="KW-0732">Signal</keyword>
<name>A0A3M9MZB0_9BACT</name>
<feature type="chain" id="PRO_5018315229" description="DUF4890 domain-containing protein" evidence="2">
    <location>
        <begin position="20"/>
        <end position="128"/>
    </location>
</feature>